<dbReference type="Proteomes" id="UP000001822">
    <property type="component" value="Chromosome"/>
</dbReference>
<dbReference type="Pfam" id="PF03379">
    <property type="entry name" value="CcmB"/>
    <property type="match status" value="1"/>
</dbReference>
<comment type="similarity">
    <text evidence="2">Belongs to the CcmB/CycW/HelB family.</text>
</comment>
<evidence type="ECO:0000313" key="8">
    <source>
        <dbReference type="Proteomes" id="UP000001822"/>
    </source>
</evidence>
<feature type="transmembrane region" description="Helical" evidence="6">
    <location>
        <begin position="161"/>
        <end position="179"/>
    </location>
</feature>
<name>A0A6N4SVJ5_CYTH3</name>
<organism evidence="7 8">
    <name type="scientific">Cytophaga hutchinsonii (strain ATCC 33406 / DSM 1761 / CIP 103989 / NBRC 15051 / NCIMB 9469 / D465)</name>
    <dbReference type="NCBI Taxonomy" id="269798"/>
    <lineage>
        <taxon>Bacteria</taxon>
        <taxon>Pseudomonadati</taxon>
        <taxon>Bacteroidota</taxon>
        <taxon>Cytophagia</taxon>
        <taxon>Cytophagales</taxon>
        <taxon>Cytophagaceae</taxon>
        <taxon>Cytophaga</taxon>
    </lineage>
</organism>
<gene>
    <name evidence="7" type="primary">ccmB</name>
    <name evidence="7" type="ordered locus">CHU_3246</name>
</gene>
<dbReference type="AlphaFoldDB" id="A0A6N4SVJ5"/>
<evidence type="ECO:0000256" key="3">
    <source>
        <dbReference type="ARBA" id="ARBA00022692"/>
    </source>
</evidence>
<reference evidence="7 8" key="1">
    <citation type="journal article" date="2007" name="Appl. Environ. Microbiol.">
        <title>Genome sequence of the cellulolytic gliding bacterium Cytophaga hutchinsonii.</title>
        <authorList>
            <person name="Xie G."/>
            <person name="Bruce D.C."/>
            <person name="Challacombe J.F."/>
            <person name="Chertkov O."/>
            <person name="Detter J.C."/>
            <person name="Gilna P."/>
            <person name="Han C.S."/>
            <person name="Lucas S."/>
            <person name="Misra M."/>
            <person name="Myers G.L."/>
            <person name="Richardson P."/>
            <person name="Tapia R."/>
            <person name="Thayer N."/>
            <person name="Thompson L.S."/>
            <person name="Brettin T.S."/>
            <person name="Henrissat B."/>
            <person name="Wilson D.B."/>
            <person name="McBride M.J."/>
        </authorList>
    </citation>
    <scope>NUCLEOTIDE SEQUENCE [LARGE SCALE GENOMIC DNA]</scope>
    <source>
        <strain evidence="8">ATCC 33406 / DSM 1761 / CIP 103989 / NBRC 15051 / NCIMB 9469 / D465</strain>
    </source>
</reference>
<dbReference type="RefSeq" id="WP_011586596.1">
    <property type="nucleotide sequence ID" value="NC_008255.1"/>
</dbReference>
<keyword evidence="3 6" id="KW-0812">Transmembrane</keyword>
<sequence length="223" mass="24771">MSLISETTALVKKEFLLEFRLRYMFNAVLVYLAGAIFICYFAFFGRGGDLSPMTWNALFWIIVLLASVNAASRSFLLERPSRQYYYYFMASPGAIILSKLIYNIVLLSLMALLGLLLFAFVMGNVVQDMGMFVAIALIGASCLAATLTFIAAIAAQTQHSMTLMAVLSFPVVIPVLLILIKVSKSAIDGLERSLSYQDLLVLIAVKVITITVSYLLFPYLWKN</sequence>
<proteinExistence type="inferred from homology"/>
<evidence type="ECO:0000256" key="5">
    <source>
        <dbReference type="ARBA" id="ARBA00023136"/>
    </source>
</evidence>
<feature type="transmembrane region" description="Helical" evidence="6">
    <location>
        <begin position="133"/>
        <end position="155"/>
    </location>
</feature>
<keyword evidence="4 6" id="KW-1133">Transmembrane helix</keyword>
<evidence type="ECO:0000256" key="6">
    <source>
        <dbReference type="SAM" id="Phobius"/>
    </source>
</evidence>
<dbReference type="GO" id="GO:0016020">
    <property type="term" value="C:membrane"/>
    <property type="evidence" value="ECO:0007669"/>
    <property type="project" value="UniProtKB-SubCell"/>
</dbReference>
<dbReference type="GO" id="GO:0015232">
    <property type="term" value="F:heme transmembrane transporter activity"/>
    <property type="evidence" value="ECO:0007669"/>
    <property type="project" value="InterPro"/>
</dbReference>
<dbReference type="GO" id="GO:0017004">
    <property type="term" value="P:cytochrome complex assembly"/>
    <property type="evidence" value="ECO:0007669"/>
    <property type="project" value="InterPro"/>
</dbReference>
<dbReference type="OrthoDB" id="9788444at2"/>
<evidence type="ECO:0000256" key="2">
    <source>
        <dbReference type="ARBA" id="ARBA00010544"/>
    </source>
</evidence>
<evidence type="ECO:0000313" key="7">
    <source>
        <dbReference type="EMBL" id="ABG60486.1"/>
    </source>
</evidence>
<dbReference type="KEGG" id="chu:CHU_3246"/>
<dbReference type="EMBL" id="CP000383">
    <property type="protein sequence ID" value="ABG60486.1"/>
    <property type="molecule type" value="Genomic_DNA"/>
</dbReference>
<evidence type="ECO:0000256" key="4">
    <source>
        <dbReference type="ARBA" id="ARBA00022989"/>
    </source>
</evidence>
<accession>A0A6N4SVJ5</accession>
<comment type="subcellular location">
    <subcellularLocation>
        <location evidence="1">Membrane</location>
        <topology evidence="1">Multi-pass membrane protein</topology>
    </subcellularLocation>
</comment>
<protein>
    <submittedName>
        <fullName evidence="7">Possible ABC transport permease, cytochrome c biogenesis</fullName>
    </submittedName>
</protein>
<keyword evidence="8" id="KW-1185">Reference proteome</keyword>
<feature type="transmembrane region" description="Helical" evidence="6">
    <location>
        <begin position="21"/>
        <end position="43"/>
    </location>
</feature>
<feature type="transmembrane region" description="Helical" evidence="6">
    <location>
        <begin position="199"/>
        <end position="221"/>
    </location>
</feature>
<feature type="transmembrane region" description="Helical" evidence="6">
    <location>
        <begin position="108"/>
        <end position="126"/>
    </location>
</feature>
<evidence type="ECO:0000256" key="1">
    <source>
        <dbReference type="ARBA" id="ARBA00004141"/>
    </source>
</evidence>
<keyword evidence="5 6" id="KW-0472">Membrane</keyword>
<dbReference type="InterPro" id="IPR003544">
    <property type="entry name" value="Cyt_c_biogenesis_CcmB"/>
</dbReference>
<feature type="transmembrane region" description="Helical" evidence="6">
    <location>
        <begin position="55"/>
        <end position="72"/>
    </location>
</feature>